<evidence type="ECO:0000256" key="1">
    <source>
        <dbReference type="ARBA" id="ARBA00022617"/>
    </source>
</evidence>
<proteinExistence type="predicted"/>
<evidence type="ECO:0000313" key="6">
    <source>
        <dbReference type="EMBL" id="HHJ53701.1"/>
    </source>
</evidence>
<protein>
    <recommendedName>
        <fullName evidence="5">Cytochrome c domain-containing protein</fullName>
    </recommendedName>
</protein>
<keyword evidence="4" id="KW-0812">Transmembrane</keyword>
<evidence type="ECO:0000256" key="2">
    <source>
        <dbReference type="ARBA" id="ARBA00022723"/>
    </source>
</evidence>
<accession>A0A7V5PR58</accession>
<feature type="transmembrane region" description="Helical" evidence="4">
    <location>
        <begin position="7"/>
        <end position="26"/>
    </location>
</feature>
<keyword evidence="4" id="KW-0472">Membrane</keyword>
<name>A0A7V5PR58_CALAY</name>
<dbReference type="InterPro" id="IPR009056">
    <property type="entry name" value="Cyt_c-like_dom"/>
</dbReference>
<dbReference type="Gene3D" id="1.10.760.10">
    <property type="entry name" value="Cytochrome c-like domain"/>
    <property type="match status" value="1"/>
</dbReference>
<dbReference type="EMBL" id="DROD01000691">
    <property type="protein sequence ID" value="HHJ53701.1"/>
    <property type="molecule type" value="Genomic_DNA"/>
</dbReference>
<evidence type="ECO:0000256" key="3">
    <source>
        <dbReference type="ARBA" id="ARBA00023004"/>
    </source>
</evidence>
<keyword evidence="1" id="KW-0349">Heme</keyword>
<gene>
    <name evidence="6" type="ORF">ENJ89_10935</name>
</gene>
<evidence type="ECO:0000256" key="4">
    <source>
        <dbReference type="SAM" id="Phobius"/>
    </source>
</evidence>
<keyword evidence="3" id="KW-0408">Iron</keyword>
<dbReference type="Pfam" id="PF13442">
    <property type="entry name" value="Cytochrome_CBB3"/>
    <property type="match status" value="1"/>
</dbReference>
<dbReference type="InterPro" id="IPR036909">
    <property type="entry name" value="Cyt_c-like_dom_sf"/>
</dbReference>
<comment type="caution">
    <text evidence="6">The sequence shown here is derived from an EMBL/GenBank/DDBJ whole genome shotgun (WGS) entry which is preliminary data.</text>
</comment>
<dbReference type="GO" id="GO:0046872">
    <property type="term" value="F:metal ion binding"/>
    <property type="evidence" value="ECO:0007669"/>
    <property type="project" value="UniProtKB-KW"/>
</dbReference>
<feature type="domain" description="Cytochrome c" evidence="5">
    <location>
        <begin position="37"/>
        <end position="105"/>
    </location>
</feature>
<keyword evidence="2" id="KW-0479">Metal-binding</keyword>
<dbReference type="AlphaFoldDB" id="A0A7V5PR58"/>
<dbReference type="SUPFAM" id="SSF46626">
    <property type="entry name" value="Cytochrome c"/>
    <property type="match status" value="1"/>
</dbReference>
<keyword evidence="4" id="KW-1133">Transmembrane helix</keyword>
<evidence type="ECO:0000259" key="5">
    <source>
        <dbReference type="Pfam" id="PF13442"/>
    </source>
</evidence>
<sequence length="115" mass="13045">MQQLRKWLPFLIILVIIAFSTIYLIFGQQRSAYFPKTDDPAVIYGEACSGCHGKNGEGEGLIYPALDEEEFTVKEVRQKITEGALFMPAFTHIHKDTLDSLVNYVSEKKFKTAVK</sequence>
<dbReference type="GO" id="GO:0009055">
    <property type="term" value="F:electron transfer activity"/>
    <property type="evidence" value="ECO:0007669"/>
    <property type="project" value="InterPro"/>
</dbReference>
<reference evidence="6" key="1">
    <citation type="journal article" date="2020" name="mSystems">
        <title>Genome- and Community-Level Interaction Insights into Carbon Utilization and Element Cycling Functions of Hydrothermarchaeota in Hydrothermal Sediment.</title>
        <authorList>
            <person name="Zhou Z."/>
            <person name="Liu Y."/>
            <person name="Xu W."/>
            <person name="Pan J."/>
            <person name="Luo Z.H."/>
            <person name="Li M."/>
        </authorList>
    </citation>
    <scope>NUCLEOTIDE SEQUENCE [LARGE SCALE GENOMIC DNA]</scope>
    <source>
        <strain evidence="6">HyVt-527</strain>
    </source>
</reference>
<dbReference type="GO" id="GO:0020037">
    <property type="term" value="F:heme binding"/>
    <property type="evidence" value="ECO:0007669"/>
    <property type="project" value="InterPro"/>
</dbReference>
<organism evidence="6">
    <name type="scientific">Caldithrix abyssi</name>
    <dbReference type="NCBI Taxonomy" id="187145"/>
    <lineage>
        <taxon>Bacteria</taxon>
        <taxon>Pseudomonadati</taxon>
        <taxon>Calditrichota</taxon>
        <taxon>Calditrichia</taxon>
        <taxon>Calditrichales</taxon>
        <taxon>Calditrichaceae</taxon>
        <taxon>Caldithrix</taxon>
    </lineage>
</organism>
<dbReference type="Proteomes" id="UP000886124">
    <property type="component" value="Unassembled WGS sequence"/>
</dbReference>